<evidence type="ECO:0000256" key="2">
    <source>
        <dbReference type="ARBA" id="ARBA00023315"/>
    </source>
</evidence>
<feature type="region of interest" description="Disordered" evidence="3">
    <location>
        <begin position="1"/>
        <end position="27"/>
    </location>
</feature>
<dbReference type="InterPro" id="IPR000182">
    <property type="entry name" value="GNAT_dom"/>
</dbReference>
<organism evidence="5 6">
    <name type="scientific">Elioraea tepida</name>
    <dbReference type="NCBI Taxonomy" id="2843330"/>
    <lineage>
        <taxon>Bacteria</taxon>
        <taxon>Pseudomonadati</taxon>
        <taxon>Pseudomonadota</taxon>
        <taxon>Alphaproteobacteria</taxon>
        <taxon>Acetobacterales</taxon>
        <taxon>Elioraeaceae</taxon>
        <taxon>Elioraea</taxon>
    </lineage>
</organism>
<evidence type="ECO:0000259" key="4">
    <source>
        <dbReference type="PROSITE" id="PS51186"/>
    </source>
</evidence>
<proteinExistence type="predicted"/>
<keyword evidence="1" id="KW-0808">Transferase</keyword>
<dbReference type="EMBL" id="CP076448">
    <property type="protein sequence ID" value="QXM26098.1"/>
    <property type="molecule type" value="Genomic_DNA"/>
</dbReference>
<name>A0A975U5G0_9PROT</name>
<evidence type="ECO:0000256" key="3">
    <source>
        <dbReference type="SAM" id="MobiDB-lite"/>
    </source>
</evidence>
<evidence type="ECO:0000256" key="1">
    <source>
        <dbReference type="ARBA" id="ARBA00022679"/>
    </source>
</evidence>
<gene>
    <name evidence="5" type="ORF">KO353_07920</name>
</gene>
<dbReference type="AlphaFoldDB" id="A0A975U5G0"/>
<keyword evidence="6" id="KW-1185">Reference proteome</keyword>
<accession>A0A975U5G0</accession>
<evidence type="ECO:0000313" key="5">
    <source>
        <dbReference type="EMBL" id="QXM26098.1"/>
    </source>
</evidence>
<feature type="compositionally biased region" description="Basic and acidic residues" evidence="3">
    <location>
        <begin position="1"/>
        <end position="19"/>
    </location>
</feature>
<dbReference type="CDD" id="cd04301">
    <property type="entry name" value="NAT_SF"/>
    <property type="match status" value="1"/>
</dbReference>
<dbReference type="Proteomes" id="UP000694001">
    <property type="component" value="Chromosome"/>
</dbReference>
<feature type="domain" description="N-acetyltransferase" evidence="4">
    <location>
        <begin position="28"/>
        <end position="197"/>
    </location>
</feature>
<dbReference type="PANTHER" id="PTHR43877">
    <property type="entry name" value="AMINOALKYLPHOSPHONATE N-ACETYLTRANSFERASE-RELATED-RELATED"/>
    <property type="match status" value="1"/>
</dbReference>
<dbReference type="InterPro" id="IPR050832">
    <property type="entry name" value="Bact_Acetyltransf"/>
</dbReference>
<keyword evidence="2" id="KW-0012">Acyltransferase</keyword>
<dbReference type="PROSITE" id="PS51186">
    <property type="entry name" value="GNAT"/>
    <property type="match status" value="1"/>
</dbReference>
<dbReference type="KEGG" id="elio:KO353_07920"/>
<protein>
    <submittedName>
        <fullName evidence="5">GNAT family N-acetyltransferase</fullName>
    </submittedName>
</protein>
<reference evidence="5" key="1">
    <citation type="submission" date="2021-06" db="EMBL/GenBank/DDBJ databases">
        <title>Elioraea tepida, sp. nov., a moderately thermophilic aerobic anoxygenic phototrophic bacterium isolated from an alkaline siliceous hot spring mat community in Yellowstone National Park, WY, USA.</title>
        <authorList>
            <person name="Saini M.K."/>
            <person name="Yoshida S."/>
            <person name="Sebastian A."/>
            <person name="Hirose S."/>
            <person name="Hara E."/>
            <person name="Tamaki H."/>
            <person name="Soulier N.T."/>
            <person name="Albert I."/>
            <person name="Hanada S."/>
            <person name="Bryant D.A."/>
            <person name="Tank M."/>
        </authorList>
    </citation>
    <scope>NUCLEOTIDE SEQUENCE</scope>
    <source>
        <strain evidence="5">MS-P2</strain>
    </source>
</reference>
<sequence>MDAETTREGEAGRRERGADTPRQNAPSLAVERVTELGDEAIAELCEAAAAAIIDGGGFGWVKPQPREVLARYWRGVLLVPERELFVAKLDGAIVGAAQLVRPPRNNEAQAFAATMMHFFIAPYARGHGLARMLVRRIEEGARALGYKVLNLDVRATQASAIALFESMGFVRWGTHPVYALVEGEVIAGHFYYKLLDGMPGRKRKARPGG</sequence>
<dbReference type="GO" id="GO:0016747">
    <property type="term" value="F:acyltransferase activity, transferring groups other than amino-acyl groups"/>
    <property type="evidence" value="ECO:0007669"/>
    <property type="project" value="InterPro"/>
</dbReference>
<evidence type="ECO:0000313" key="6">
    <source>
        <dbReference type="Proteomes" id="UP000694001"/>
    </source>
</evidence>
<dbReference type="Pfam" id="PF00583">
    <property type="entry name" value="Acetyltransf_1"/>
    <property type="match status" value="1"/>
</dbReference>